<evidence type="ECO:0000256" key="9">
    <source>
        <dbReference type="ARBA" id="ARBA00022960"/>
    </source>
</evidence>
<keyword evidence="6 14" id="KW-0132">Cell division</keyword>
<keyword evidence="10 14" id="KW-0573">Peptidoglycan synthesis</keyword>
<dbReference type="RefSeq" id="WP_232178479.1">
    <property type="nucleotide sequence ID" value="NZ_JAJPWV010000004.1"/>
</dbReference>
<feature type="domain" description="Mur ligase N-terminal catalytic" evidence="15">
    <location>
        <begin position="9"/>
        <end position="112"/>
    </location>
</feature>
<evidence type="ECO:0000259" key="15">
    <source>
        <dbReference type="Pfam" id="PF01225"/>
    </source>
</evidence>
<dbReference type="PANTHER" id="PTHR43445">
    <property type="entry name" value="UDP-N-ACETYLMURAMATE--L-ALANINE LIGASE-RELATED"/>
    <property type="match status" value="1"/>
</dbReference>
<dbReference type="HAMAP" id="MF_00046">
    <property type="entry name" value="MurC"/>
    <property type="match status" value="1"/>
</dbReference>
<keyword evidence="19" id="KW-1185">Reference proteome</keyword>
<evidence type="ECO:0000256" key="12">
    <source>
        <dbReference type="ARBA" id="ARBA00023316"/>
    </source>
</evidence>
<evidence type="ECO:0000256" key="3">
    <source>
        <dbReference type="ARBA" id="ARBA00012211"/>
    </source>
</evidence>
<dbReference type="InterPro" id="IPR036615">
    <property type="entry name" value="Mur_ligase_C_dom_sf"/>
</dbReference>
<organism evidence="18 19">
    <name type="scientific">Mucilaginibacter roseus</name>
    <dbReference type="NCBI Taxonomy" id="1528868"/>
    <lineage>
        <taxon>Bacteria</taxon>
        <taxon>Pseudomonadati</taxon>
        <taxon>Bacteroidota</taxon>
        <taxon>Sphingobacteriia</taxon>
        <taxon>Sphingobacteriales</taxon>
        <taxon>Sphingobacteriaceae</taxon>
        <taxon>Mucilaginibacter</taxon>
    </lineage>
</organism>
<dbReference type="NCBIfam" id="TIGR01082">
    <property type="entry name" value="murC"/>
    <property type="match status" value="1"/>
</dbReference>
<dbReference type="EMBL" id="JAJPWV010000004">
    <property type="protein sequence ID" value="MCD8741803.1"/>
    <property type="molecule type" value="Genomic_DNA"/>
</dbReference>
<feature type="domain" description="Mur ligase C-terminal" evidence="16">
    <location>
        <begin position="310"/>
        <end position="419"/>
    </location>
</feature>
<dbReference type="Proteomes" id="UP001199919">
    <property type="component" value="Unassembled WGS sequence"/>
</dbReference>
<dbReference type="InterPro" id="IPR036565">
    <property type="entry name" value="Mur-like_cat_sf"/>
</dbReference>
<dbReference type="SUPFAM" id="SSF53623">
    <property type="entry name" value="MurD-like peptide ligases, catalytic domain"/>
    <property type="match status" value="1"/>
</dbReference>
<evidence type="ECO:0000256" key="11">
    <source>
        <dbReference type="ARBA" id="ARBA00023306"/>
    </source>
</evidence>
<comment type="caution">
    <text evidence="18">The sequence shown here is derived from an EMBL/GenBank/DDBJ whole genome shotgun (WGS) entry which is preliminary data.</text>
</comment>
<keyword evidence="11 14" id="KW-0131">Cell cycle</keyword>
<evidence type="ECO:0000256" key="4">
    <source>
        <dbReference type="ARBA" id="ARBA00022490"/>
    </source>
</evidence>
<dbReference type="InterPro" id="IPR000713">
    <property type="entry name" value="Mur_ligase_N"/>
</dbReference>
<evidence type="ECO:0000259" key="17">
    <source>
        <dbReference type="Pfam" id="PF08245"/>
    </source>
</evidence>
<proteinExistence type="inferred from homology"/>
<accession>A0ABS8U845</accession>
<dbReference type="SUPFAM" id="SSF51984">
    <property type="entry name" value="MurCD N-terminal domain"/>
    <property type="match status" value="1"/>
</dbReference>
<dbReference type="EC" id="6.3.2.8" evidence="3 14"/>
<keyword evidence="4 14" id="KW-0963">Cytoplasm</keyword>
<evidence type="ECO:0000256" key="10">
    <source>
        <dbReference type="ARBA" id="ARBA00022984"/>
    </source>
</evidence>
<dbReference type="Pfam" id="PF01225">
    <property type="entry name" value="Mur_ligase"/>
    <property type="match status" value="1"/>
</dbReference>
<keyword evidence="9 14" id="KW-0133">Cell shape</keyword>
<comment type="catalytic activity">
    <reaction evidence="13 14">
        <text>UDP-N-acetyl-alpha-D-muramate + L-alanine + ATP = UDP-N-acetyl-alpha-D-muramoyl-L-alanine + ADP + phosphate + H(+)</text>
        <dbReference type="Rhea" id="RHEA:23372"/>
        <dbReference type="ChEBI" id="CHEBI:15378"/>
        <dbReference type="ChEBI" id="CHEBI:30616"/>
        <dbReference type="ChEBI" id="CHEBI:43474"/>
        <dbReference type="ChEBI" id="CHEBI:57972"/>
        <dbReference type="ChEBI" id="CHEBI:70757"/>
        <dbReference type="ChEBI" id="CHEBI:83898"/>
        <dbReference type="ChEBI" id="CHEBI:456216"/>
        <dbReference type="EC" id="6.3.2.8"/>
    </reaction>
</comment>
<evidence type="ECO:0000256" key="2">
    <source>
        <dbReference type="ARBA" id="ARBA00004752"/>
    </source>
</evidence>
<feature type="binding site" evidence="14">
    <location>
        <begin position="120"/>
        <end position="126"/>
    </location>
    <ligand>
        <name>ATP</name>
        <dbReference type="ChEBI" id="CHEBI:30616"/>
    </ligand>
</feature>
<keyword evidence="5 14" id="KW-0436">Ligase</keyword>
<protein>
    <recommendedName>
        <fullName evidence="3 14">UDP-N-acetylmuramate--L-alanine ligase</fullName>
        <ecNumber evidence="3 14">6.3.2.8</ecNumber>
    </recommendedName>
    <alternativeName>
        <fullName evidence="14">UDP-N-acetylmuramoyl-L-alanine synthetase</fullName>
    </alternativeName>
</protein>
<dbReference type="Gene3D" id="3.90.190.20">
    <property type="entry name" value="Mur ligase, C-terminal domain"/>
    <property type="match status" value="1"/>
</dbReference>
<evidence type="ECO:0000256" key="6">
    <source>
        <dbReference type="ARBA" id="ARBA00022618"/>
    </source>
</evidence>
<keyword evidence="12 14" id="KW-0961">Cell wall biogenesis/degradation</keyword>
<evidence type="ECO:0000256" key="1">
    <source>
        <dbReference type="ARBA" id="ARBA00004496"/>
    </source>
</evidence>
<evidence type="ECO:0000256" key="8">
    <source>
        <dbReference type="ARBA" id="ARBA00022840"/>
    </source>
</evidence>
<dbReference type="Pfam" id="PF02875">
    <property type="entry name" value="Mur_ligase_C"/>
    <property type="match status" value="1"/>
</dbReference>
<name>A0ABS8U845_9SPHI</name>
<comment type="similarity">
    <text evidence="14">Belongs to the MurCDEF family.</text>
</comment>
<dbReference type="Gene3D" id="3.40.1190.10">
    <property type="entry name" value="Mur-like, catalytic domain"/>
    <property type="match status" value="1"/>
</dbReference>
<comment type="pathway">
    <text evidence="2 14">Cell wall biogenesis; peptidoglycan biosynthesis.</text>
</comment>
<evidence type="ECO:0000256" key="5">
    <source>
        <dbReference type="ARBA" id="ARBA00022598"/>
    </source>
</evidence>
<dbReference type="InterPro" id="IPR005758">
    <property type="entry name" value="UDP-N-AcMur_Ala_ligase_MurC"/>
</dbReference>
<evidence type="ECO:0000256" key="7">
    <source>
        <dbReference type="ARBA" id="ARBA00022741"/>
    </source>
</evidence>
<dbReference type="Pfam" id="PF08245">
    <property type="entry name" value="Mur_ligase_M"/>
    <property type="match status" value="1"/>
</dbReference>
<keyword evidence="7 14" id="KW-0547">Nucleotide-binding</keyword>
<dbReference type="Gene3D" id="3.40.50.720">
    <property type="entry name" value="NAD(P)-binding Rossmann-like Domain"/>
    <property type="match status" value="1"/>
</dbReference>
<evidence type="ECO:0000256" key="14">
    <source>
        <dbReference type="HAMAP-Rule" id="MF_00046"/>
    </source>
</evidence>
<gene>
    <name evidence="14 18" type="primary">murC</name>
    <name evidence="18" type="ORF">LT679_14400</name>
</gene>
<dbReference type="GO" id="GO:0008763">
    <property type="term" value="F:UDP-N-acetylmuramate-L-alanine ligase activity"/>
    <property type="evidence" value="ECO:0007669"/>
    <property type="project" value="UniProtKB-EC"/>
</dbReference>
<evidence type="ECO:0000313" key="18">
    <source>
        <dbReference type="EMBL" id="MCD8741803.1"/>
    </source>
</evidence>
<evidence type="ECO:0000313" key="19">
    <source>
        <dbReference type="Proteomes" id="UP001199919"/>
    </source>
</evidence>
<comment type="subcellular location">
    <subcellularLocation>
        <location evidence="1 14">Cytoplasm</location>
    </subcellularLocation>
</comment>
<dbReference type="InterPro" id="IPR013221">
    <property type="entry name" value="Mur_ligase_cen"/>
</dbReference>
<dbReference type="InterPro" id="IPR004101">
    <property type="entry name" value="Mur_ligase_C"/>
</dbReference>
<sequence length="452" mass="50062">MELSNIKRVYLVGIGGIGMSGLARYFHQLGCVVCGYDKTPTDLTDSLRNEGICIIFEDKPAEIQMSFQQPDDSTLIIYTPAIPKDSAILNYFTNKGFTLYKRSQVLGLISANRFTIAVAGTHGKTTTSSMIAHILKDSGTDCSAFLGGISSNYQSNVLFGKNDIVVVEADEYDRSFLTLHPDVAVVTSMDADHLDIYGDHSHLTESFTLFASQIKQGGQLIHKQGLPLANGTTYTINGEADAVAENIRVENGNFYFDFKNNAVTISNICLGIAGLHNIENAVASIEVALRLDVSAEAIKSALESFRGVKRRFEYIVKSDKHIFIDDYAHHPEELRAAISSVKTLYPDKKLTTIFQPHLYTRTRDFADGFAEVLDMSDELLMLDIYPARELPIEGVNSELILSKMKMWNKRKCGKQEAIQIIENEKPELLLTVGAGDIDQLVQPLKKVFENVG</sequence>
<dbReference type="SUPFAM" id="SSF53244">
    <property type="entry name" value="MurD-like peptide ligases, peptide-binding domain"/>
    <property type="match status" value="1"/>
</dbReference>
<evidence type="ECO:0000256" key="13">
    <source>
        <dbReference type="ARBA" id="ARBA00047833"/>
    </source>
</evidence>
<comment type="function">
    <text evidence="14">Cell wall formation.</text>
</comment>
<dbReference type="InterPro" id="IPR050061">
    <property type="entry name" value="MurCDEF_pg_biosynth"/>
</dbReference>
<dbReference type="PANTHER" id="PTHR43445:SF3">
    <property type="entry name" value="UDP-N-ACETYLMURAMATE--L-ALANINE LIGASE"/>
    <property type="match status" value="1"/>
</dbReference>
<keyword evidence="8 14" id="KW-0067">ATP-binding</keyword>
<evidence type="ECO:0000259" key="16">
    <source>
        <dbReference type="Pfam" id="PF02875"/>
    </source>
</evidence>
<feature type="domain" description="Mur ligase central" evidence="17">
    <location>
        <begin position="118"/>
        <end position="287"/>
    </location>
</feature>
<reference evidence="18 19" key="1">
    <citation type="submission" date="2021-12" db="EMBL/GenBank/DDBJ databases">
        <title>Mucilaginibacter roseus genome.</title>
        <authorList>
            <person name="Ferreira J.R."/>
            <person name="Newman J.D."/>
        </authorList>
    </citation>
    <scope>NUCLEOTIDE SEQUENCE [LARGE SCALE GENOMIC DNA]</scope>
    <source>
        <strain evidence="18 19">LMG 28454</strain>
    </source>
</reference>